<keyword evidence="4 7" id="KW-0378">Hydrolase</keyword>
<keyword evidence="8" id="KW-1185">Reference proteome</keyword>
<dbReference type="Pfam" id="PF00293">
    <property type="entry name" value="NUDIX"/>
    <property type="match status" value="1"/>
</dbReference>
<sequence length="144" mass="16489">MKLETSFGVIPLRKHSGVWEVLLVQHLGGNHWGFPKGKAEDMETSRETASRELLEETGLTIKRYLTDAEIKEHYDFIKGGEEIKKSVTYFIAEVQGKAVFQKEELFNLKWVPLFEAEAHLTFPEARNVCLQAISLFDSFDLTVN</sequence>
<dbReference type="GO" id="GO:0006167">
    <property type="term" value="P:AMP biosynthetic process"/>
    <property type="evidence" value="ECO:0007669"/>
    <property type="project" value="TreeGrafter"/>
</dbReference>
<evidence type="ECO:0000259" key="6">
    <source>
        <dbReference type="PROSITE" id="PS51462"/>
    </source>
</evidence>
<name>A0A090DXQ2_9BACT</name>
<dbReference type="GO" id="GO:0000166">
    <property type="term" value="F:nucleotide binding"/>
    <property type="evidence" value="ECO:0007669"/>
    <property type="project" value="UniProtKB-KW"/>
</dbReference>
<evidence type="ECO:0000256" key="1">
    <source>
        <dbReference type="ARBA" id="ARBA00005582"/>
    </source>
</evidence>
<evidence type="ECO:0000256" key="3">
    <source>
        <dbReference type="ARBA" id="ARBA00022741"/>
    </source>
</evidence>
<dbReference type="PANTHER" id="PTHR21340:SF0">
    <property type="entry name" value="BIS(5'-NUCLEOSYL)-TETRAPHOSPHATASE [ASYMMETRICAL]"/>
    <property type="match status" value="1"/>
</dbReference>
<dbReference type="PROSITE" id="PS51462">
    <property type="entry name" value="NUDIX"/>
    <property type="match status" value="1"/>
</dbReference>
<dbReference type="InterPro" id="IPR003565">
    <property type="entry name" value="Tetra_PHTase"/>
</dbReference>
<dbReference type="PROSITE" id="PS00893">
    <property type="entry name" value="NUDIX_BOX"/>
    <property type="match status" value="1"/>
</dbReference>
<evidence type="ECO:0000313" key="8">
    <source>
        <dbReference type="Proteomes" id="UP000031552"/>
    </source>
</evidence>
<dbReference type="PANTHER" id="PTHR21340">
    <property type="entry name" value="DIADENOSINE 5,5-P1,P4-TETRAPHOSPHATE PYROPHOSPHOHYDROLASE MUTT"/>
    <property type="match status" value="1"/>
</dbReference>
<dbReference type="InterPro" id="IPR015797">
    <property type="entry name" value="NUDIX_hydrolase-like_dom_sf"/>
</dbReference>
<accession>A0A090DXQ2</accession>
<dbReference type="GO" id="GO:0004081">
    <property type="term" value="F:bis(5'-nucleosyl)-tetraphosphatase (asymmetrical) activity"/>
    <property type="evidence" value="ECO:0007669"/>
    <property type="project" value="TreeGrafter"/>
</dbReference>
<keyword evidence="3" id="KW-0547">Nucleotide-binding</keyword>
<dbReference type="AlphaFoldDB" id="A0A090DXQ2"/>
<evidence type="ECO:0000256" key="4">
    <source>
        <dbReference type="ARBA" id="ARBA00022801"/>
    </source>
</evidence>
<dbReference type="InterPro" id="IPR000086">
    <property type="entry name" value="NUDIX_hydrolase_dom"/>
</dbReference>
<dbReference type="SUPFAM" id="SSF55811">
    <property type="entry name" value="Nudix"/>
    <property type="match status" value="1"/>
</dbReference>
<dbReference type="GO" id="GO:0006754">
    <property type="term" value="P:ATP biosynthetic process"/>
    <property type="evidence" value="ECO:0007669"/>
    <property type="project" value="TreeGrafter"/>
</dbReference>
<reference evidence="7" key="1">
    <citation type="submission" date="2013-12" db="EMBL/GenBank/DDBJ databases">
        <authorList>
            <person name="Linke B."/>
        </authorList>
    </citation>
    <scope>NUCLEOTIDE SEQUENCE [LARGE SCALE GENOMIC DNA]</scope>
    <source>
        <strain evidence="7">CRIB-18</strain>
    </source>
</reference>
<gene>
    <name evidence="7" type="ORF">CSEC_0748</name>
</gene>
<dbReference type="Gene3D" id="3.90.79.10">
    <property type="entry name" value="Nucleoside Triphosphate Pyrophosphohydrolase"/>
    <property type="match status" value="1"/>
</dbReference>
<reference evidence="7" key="2">
    <citation type="submission" date="2014-09" db="EMBL/GenBank/DDBJ databases">
        <title>Criblamydia sequanensis harbors a mega-plasmid encoding arsenite resistance.</title>
        <authorList>
            <person name="Bertelli C."/>
            <person name="Goesmann A."/>
            <person name="Greub G."/>
        </authorList>
    </citation>
    <scope>NUCLEOTIDE SEQUENCE [LARGE SCALE GENOMIC DNA]</scope>
    <source>
        <strain evidence="7">CRIB-18</strain>
    </source>
</reference>
<comment type="similarity">
    <text evidence="1">Belongs to the Nudix hydrolase family.</text>
</comment>
<dbReference type="InterPro" id="IPR051325">
    <property type="entry name" value="Nudix_hydrolase_domain"/>
</dbReference>
<dbReference type="STRING" id="1437425.CSEC_0748"/>
<organism evidence="7 8">
    <name type="scientific">Candidatus Criblamydia sequanensis CRIB-18</name>
    <dbReference type="NCBI Taxonomy" id="1437425"/>
    <lineage>
        <taxon>Bacteria</taxon>
        <taxon>Pseudomonadati</taxon>
        <taxon>Chlamydiota</taxon>
        <taxon>Chlamydiia</taxon>
        <taxon>Parachlamydiales</taxon>
        <taxon>Candidatus Criblamydiaceae</taxon>
        <taxon>Candidatus Criblamydia</taxon>
    </lineage>
</organism>
<evidence type="ECO:0000256" key="2">
    <source>
        <dbReference type="ARBA" id="ARBA00018911"/>
    </source>
</evidence>
<dbReference type="EMBL" id="CCEJ010000003">
    <property type="protein sequence ID" value="CDR33579.1"/>
    <property type="molecule type" value="Genomic_DNA"/>
</dbReference>
<evidence type="ECO:0000313" key="7">
    <source>
        <dbReference type="EMBL" id="CDR33579.1"/>
    </source>
</evidence>
<dbReference type="InterPro" id="IPR020084">
    <property type="entry name" value="NUDIX_hydrolase_CS"/>
</dbReference>
<dbReference type="OrthoDB" id="9816289at2"/>
<feature type="domain" description="Nudix hydrolase" evidence="6">
    <location>
        <begin position="2"/>
        <end position="134"/>
    </location>
</feature>
<dbReference type="CDD" id="cd03428">
    <property type="entry name" value="NUDIX_Ap4A_Nudt2"/>
    <property type="match status" value="1"/>
</dbReference>
<protein>
    <recommendedName>
        <fullName evidence="2">Bis(5'-nucleosyl)-tetraphosphatase [asymmetrical]</fullName>
    </recommendedName>
    <alternativeName>
        <fullName evidence="5">Diadenosine 5',5'''-P1,P4-tetraphosphate asymmetrical hydrolase</fullName>
    </alternativeName>
</protein>
<evidence type="ECO:0000256" key="5">
    <source>
        <dbReference type="ARBA" id="ARBA00032644"/>
    </source>
</evidence>
<dbReference type="RefSeq" id="WP_041017044.1">
    <property type="nucleotide sequence ID" value="NZ_CCEJ010000003.1"/>
</dbReference>
<comment type="caution">
    <text evidence="7">The sequence shown here is derived from an EMBL/GenBank/DDBJ whole genome shotgun (WGS) entry which is preliminary data.</text>
</comment>
<dbReference type="Proteomes" id="UP000031552">
    <property type="component" value="Unassembled WGS sequence"/>
</dbReference>
<dbReference type="eggNOG" id="COG1051">
    <property type="taxonomic scope" value="Bacteria"/>
</dbReference>
<proteinExistence type="inferred from homology"/>